<dbReference type="EMBL" id="JAGGJZ010000002">
    <property type="protein sequence ID" value="MBP1889336.1"/>
    <property type="molecule type" value="Genomic_DNA"/>
</dbReference>
<proteinExistence type="predicted"/>
<evidence type="ECO:0000313" key="1">
    <source>
        <dbReference type="EMBL" id="MBP1889336.1"/>
    </source>
</evidence>
<evidence type="ECO:0008006" key="3">
    <source>
        <dbReference type="Google" id="ProtNLM"/>
    </source>
</evidence>
<accession>A0ABS4EZB5</accession>
<reference evidence="1 2" key="1">
    <citation type="submission" date="2021-03" db="EMBL/GenBank/DDBJ databases">
        <title>Genomic Encyclopedia of Type Strains, Phase IV (KMG-IV): sequencing the most valuable type-strain genomes for metagenomic binning, comparative biology and taxonomic classification.</title>
        <authorList>
            <person name="Goeker M."/>
        </authorList>
    </citation>
    <scope>NUCLEOTIDE SEQUENCE [LARGE SCALE GENOMIC DNA]</scope>
    <source>
        <strain evidence="1 2">DSM 3984</strain>
    </source>
</reference>
<name>A0ABS4EZB5_9CLOT</name>
<comment type="caution">
    <text evidence="1">The sequence shown here is derived from an EMBL/GenBank/DDBJ whole genome shotgun (WGS) entry which is preliminary data.</text>
</comment>
<protein>
    <recommendedName>
        <fullName evidence="3">Restriction endonuclease subunit S</fullName>
    </recommendedName>
</protein>
<dbReference type="Proteomes" id="UP000783390">
    <property type="component" value="Unassembled WGS sequence"/>
</dbReference>
<keyword evidence="2" id="KW-1185">Reference proteome</keyword>
<gene>
    <name evidence="1" type="ORF">J2Z53_000917</name>
</gene>
<sequence>MIICNRLKNLRDILLPKLMSDEIRVSLDN</sequence>
<evidence type="ECO:0000313" key="2">
    <source>
        <dbReference type="Proteomes" id="UP000783390"/>
    </source>
</evidence>
<organism evidence="1 2">
    <name type="scientific">Clostridium moniliforme</name>
    <dbReference type="NCBI Taxonomy" id="39489"/>
    <lineage>
        <taxon>Bacteria</taxon>
        <taxon>Bacillati</taxon>
        <taxon>Bacillota</taxon>
        <taxon>Clostridia</taxon>
        <taxon>Eubacteriales</taxon>
        <taxon>Clostridiaceae</taxon>
        <taxon>Clostridium</taxon>
    </lineage>
</organism>